<protein>
    <recommendedName>
        <fullName evidence="3">Alpha-amylase inhibitor</fullName>
    </recommendedName>
</protein>
<dbReference type="EMBL" id="JBHSJO010000001">
    <property type="protein sequence ID" value="MFC5014505.1"/>
    <property type="molecule type" value="Genomic_DNA"/>
</dbReference>
<dbReference type="Proteomes" id="UP001595855">
    <property type="component" value="Unassembled WGS sequence"/>
</dbReference>
<organism evidence="5 6">
    <name type="scientific">Streptomyces lienomycini</name>
    <dbReference type="NCBI Taxonomy" id="284035"/>
    <lineage>
        <taxon>Bacteria</taxon>
        <taxon>Bacillati</taxon>
        <taxon>Actinomycetota</taxon>
        <taxon>Actinomycetes</taxon>
        <taxon>Kitasatosporales</taxon>
        <taxon>Streptomycetaceae</taxon>
        <taxon>Streptomyces</taxon>
    </lineage>
</organism>
<evidence type="ECO:0000256" key="4">
    <source>
        <dbReference type="SAM" id="SignalP"/>
    </source>
</evidence>
<keyword evidence="2" id="KW-1015">Disulfide bond</keyword>
<feature type="chain" id="PRO_5045456658" description="Alpha-amylase inhibitor" evidence="4">
    <location>
        <begin position="33"/>
        <end position="112"/>
    </location>
</feature>
<gene>
    <name evidence="5" type="ORF">ACFPRC_06405</name>
</gene>
<dbReference type="Gene3D" id="2.60.40.20">
    <property type="entry name" value="Alpha-amylase inhibitor"/>
    <property type="match status" value="1"/>
</dbReference>
<comment type="function">
    <text evidence="3">Inhibits mammalian alpha-amylases specifically but has no action on plant and microbial alpha-amylases.</text>
</comment>
<keyword evidence="6" id="KW-1185">Reference proteome</keyword>
<keyword evidence="4" id="KW-0732">Signal</keyword>
<comment type="caution">
    <text evidence="5">The sequence shown here is derived from an EMBL/GenBank/DDBJ whole genome shotgun (WGS) entry which is preliminary data.</text>
</comment>
<feature type="signal peptide" evidence="4">
    <location>
        <begin position="1"/>
        <end position="32"/>
    </location>
</feature>
<dbReference type="InterPro" id="IPR036379">
    <property type="entry name" value="A-amylase_inhib_sf"/>
</dbReference>
<name>A0ABV9WMN1_9ACTN</name>
<evidence type="ECO:0000256" key="2">
    <source>
        <dbReference type="ARBA" id="ARBA00023157"/>
    </source>
</evidence>
<dbReference type="SUPFAM" id="SSF49498">
    <property type="entry name" value="alpha-Amylase inhibitor tendamistat"/>
    <property type="match status" value="1"/>
</dbReference>
<evidence type="ECO:0000313" key="6">
    <source>
        <dbReference type="Proteomes" id="UP001595855"/>
    </source>
</evidence>
<keyword evidence="1 3" id="KW-0022">Alpha-amylase inhibitor</keyword>
<sequence length="112" mass="11702">MSRMKRVKRTLALAAVSAAGLLMTVAATPSVAAPAQSPAPACVEYYQSWRYTDVVNNCAETVAVTVEYTNGQDAPCRVIAPGAWATFAGYGTDGNYAIAVRTCEPSVAEVAP</sequence>
<proteinExistence type="predicted"/>
<dbReference type="PIRSF" id="PIRSF001658">
    <property type="entry name" value="Amylase_inhib"/>
    <property type="match status" value="1"/>
</dbReference>
<evidence type="ECO:0000313" key="5">
    <source>
        <dbReference type="EMBL" id="MFC5014505.1"/>
    </source>
</evidence>
<dbReference type="RefSeq" id="WP_007388238.1">
    <property type="nucleotide sequence ID" value="NZ_BAAATN010000034.1"/>
</dbReference>
<dbReference type="SMART" id="SM00783">
    <property type="entry name" value="A_amylase_inhib"/>
    <property type="match status" value="1"/>
</dbReference>
<reference evidence="6" key="1">
    <citation type="journal article" date="2019" name="Int. J. Syst. Evol. Microbiol.">
        <title>The Global Catalogue of Microorganisms (GCM) 10K type strain sequencing project: providing services to taxonomists for standard genome sequencing and annotation.</title>
        <authorList>
            <consortium name="The Broad Institute Genomics Platform"/>
            <consortium name="The Broad Institute Genome Sequencing Center for Infectious Disease"/>
            <person name="Wu L."/>
            <person name="Ma J."/>
        </authorList>
    </citation>
    <scope>NUCLEOTIDE SEQUENCE [LARGE SCALE GENOMIC DNA]</scope>
    <source>
        <strain evidence="6">CGMCC 4.1542</strain>
    </source>
</reference>
<evidence type="ECO:0000256" key="1">
    <source>
        <dbReference type="ARBA" id="ARBA00022579"/>
    </source>
</evidence>
<evidence type="ECO:0000256" key="3">
    <source>
        <dbReference type="PIRNR" id="PIRNR001658"/>
    </source>
</evidence>
<dbReference type="InterPro" id="IPR000833">
    <property type="entry name" value="A-amylase_inhib"/>
</dbReference>
<accession>A0ABV9WMN1</accession>
<dbReference type="Pfam" id="PF01356">
    <property type="entry name" value="A_amylase_inhib"/>
    <property type="match status" value="1"/>
</dbReference>